<evidence type="ECO:0000313" key="3">
    <source>
        <dbReference type="Proteomes" id="UP000472262"/>
    </source>
</evidence>
<dbReference type="Proteomes" id="UP000472262">
    <property type="component" value="Unassembled WGS sequence"/>
</dbReference>
<sequence length="225" mass="26584">MTRGSCLRGIKRIGSQKCKLYTFYLFRYLKFCIVILHFSSLFSPFLMTFEFESIGQVIDRLHTLQSINKELLESQTRLEKERESTKLKLIQYINKLRTVLLHCNNQLHQQQTQLDTIRLEAYKWVNTLTHNLQAYVFCTVLSPKITNYSCVLQELKLKHFHSTAAKETLQFAQLKATIRNIYQMITHYRRVSVDTEDTFKQLEMVNNAKILLATLNESLFVNMIF</sequence>
<keyword evidence="3" id="KW-1185">Reference proteome</keyword>
<keyword evidence="1" id="KW-0812">Transmembrane</keyword>
<keyword evidence="1" id="KW-1133">Transmembrane helix</keyword>
<evidence type="ECO:0000313" key="2">
    <source>
        <dbReference type="Ensembl" id="ENSSGRP00000054929.1"/>
    </source>
</evidence>
<dbReference type="Ensembl" id="ENSSGRT00000058673.1">
    <property type="protein sequence ID" value="ENSSGRP00000054929.1"/>
    <property type="gene ID" value="ENSSGRG00000028857.1"/>
</dbReference>
<evidence type="ECO:0000256" key="1">
    <source>
        <dbReference type="SAM" id="Phobius"/>
    </source>
</evidence>
<dbReference type="AlphaFoldDB" id="A0A672NW15"/>
<dbReference type="InParanoid" id="A0A672NW15"/>
<name>A0A672NW15_SINGR</name>
<dbReference type="InterPro" id="IPR051147">
    <property type="entry name" value="CFAP_domain-containing"/>
</dbReference>
<proteinExistence type="predicted"/>
<dbReference type="PANTHER" id="PTHR21683:SF2">
    <property type="entry name" value="COILED-COIL DOMAIN-CONTAINING PROTEIN 42 LIKE-2-LIKE"/>
    <property type="match status" value="1"/>
</dbReference>
<dbReference type="PANTHER" id="PTHR21683">
    <property type="entry name" value="COILED-COIL DOMAIN-CONTAINING PROTEIN 42 LIKE-2-LIKE-RELATED"/>
    <property type="match status" value="1"/>
</dbReference>
<accession>A0A672NW15</accession>
<feature type="transmembrane region" description="Helical" evidence="1">
    <location>
        <begin position="21"/>
        <end position="42"/>
    </location>
</feature>
<reference evidence="2" key="1">
    <citation type="submission" date="2025-08" db="UniProtKB">
        <authorList>
            <consortium name="Ensembl"/>
        </authorList>
    </citation>
    <scope>IDENTIFICATION</scope>
</reference>
<protein>
    <submittedName>
        <fullName evidence="2">Uncharacterized protein</fullName>
    </submittedName>
</protein>
<keyword evidence="1" id="KW-0472">Membrane</keyword>
<organism evidence="2 3">
    <name type="scientific">Sinocyclocheilus grahami</name>
    <name type="common">Dianchi golden-line fish</name>
    <name type="synonym">Barbus grahami</name>
    <dbReference type="NCBI Taxonomy" id="75366"/>
    <lineage>
        <taxon>Eukaryota</taxon>
        <taxon>Metazoa</taxon>
        <taxon>Chordata</taxon>
        <taxon>Craniata</taxon>
        <taxon>Vertebrata</taxon>
        <taxon>Euteleostomi</taxon>
        <taxon>Actinopterygii</taxon>
        <taxon>Neopterygii</taxon>
        <taxon>Teleostei</taxon>
        <taxon>Ostariophysi</taxon>
        <taxon>Cypriniformes</taxon>
        <taxon>Cyprinidae</taxon>
        <taxon>Cyprininae</taxon>
        <taxon>Sinocyclocheilus</taxon>
    </lineage>
</organism>
<reference evidence="2" key="2">
    <citation type="submission" date="2025-09" db="UniProtKB">
        <authorList>
            <consortium name="Ensembl"/>
        </authorList>
    </citation>
    <scope>IDENTIFICATION</scope>
</reference>